<evidence type="ECO:0000313" key="1">
    <source>
        <dbReference type="EMBL" id="MFC6903686.1"/>
    </source>
</evidence>
<dbReference type="AlphaFoldDB" id="A0ABD5UXY3"/>
<protein>
    <submittedName>
        <fullName evidence="1">CopG family transcriptional regulator</fullName>
    </submittedName>
</protein>
<sequence length="48" mass="5459">MPQRYSLVCDDQLASQVDALAREYELTESEVLHQLVAIGLEQREIAAR</sequence>
<reference evidence="1 2" key="1">
    <citation type="journal article" date="2019" name="Int. J. Syst. Evol. Microbiol.">
        <title>The Global Catalogue of Microorganisms (GCM) 10K type strain sequencing project: providing services to taxonomists for standard genome sequencing and annotation.</title>
        <authorList>
            <consortium name="The Broad Institute Genomics Platform"/>
            <consortium name="The Broad Institute Genome Sequencing Center for Infectious Disease"/>
            <person name="Wu L."/>
            <person name="Ma J."/>
        </authorList>
    </citation>
    <scope>NUCLEOTIDE SEQUENCE [LARGE SCALE GENOMIC DNA]</scope>
    <source>
        <strain evidence="1 2">CGMCC 1.3240</strain>
    </source>
</reference>
<dbReference type="EMBL" id="JBHSXQ010000001">
    <property type="protein sequence ID" value="MFC6903686.1"/>
    <property type="molecule type" value="Genomic_DNA"/>
</dbReference>
<organism evidence="1 2">
    <name type="scientific">Halalkalicoccus tibetensis</name>
    <dbReference type="NCBI Taxonomy" id="175632"/>
    <lineage>
        <taxon>Archaea</taxon>
        <taxon>Methanobacteriati</taxon>
        <taxon>Methanobacteriota</taxon>
        <taxon>Stenosarchaea group</taxon>
        <taxon>Halobacteria</taxon>
        <taxon>Halobacteriales</taxon>
        <taxon>Halococcaceae</taxon>
        <taxon>Halalkalicoccus</taxon>
    </lineage>
</organism>
<evidence type="ECO:0000313" key="2">
    <source>
        <dbReference type="Proteomes" id="UP001596312"/>
    </source>
</evidence>
<dbReference type="RefSeq" id="WP_340602177.1">
    <property type="nucleotide sequence ID" value="NZ_JBBMXV010000001.1"/>
</dbReference>
<keyword evidence="2" id="KW-1185">Reference proteome</keyword>
<comment type="caution">
    <text evidence="1">The sequence shown here is derived from an EMBL/GenBank/DDBJ whole genome shotgun (WGS) entry which is preliminary data.</text>
</comment>
<accession>A0ABD5UXY3</accession>
<dbReference type="Proteomes" id="UP001596312">
    <property type="component" value="Unassembled WGS sequence"/>
</dbReference>
<proteinExistence type="predicted"/>
<gene>
    <name evidence="1" type="ORF">ACFQGH_00575</name>
</gene>
<name>A0ABD5UXY3_9EURY</name>